<keyword evidence="9" id="KW-1185">Reference proteome</keyword>
<dbReference type="NCBIfam" id="TIGR01476">
    <property type="entry name" value="chlor_syn_BchG"/>
    <property type="match status" value="1"/>
</dbReference>
<dbReference type="PANTHER" id="PTHR42723">
    <property type="entry name" value="CHLOROPHYLL SYNTHASE"/>
    <property type="match status" value="1"/>
</dbReference>
<comment type="subcellular location">
    <subcellularLocation>
        <location evidence="1">Membrane</location>
        <topology evidence="1">Multi-pass membrane protein</topology>
    </subcellularLocation>
</comment>
<reference evidence="8 9" key="1">
    <citation type="submission" date="2021-03" db="EMBL/GenBank/DDBJ databases">
        <title>Genomic and phenotypic characterization of Chloracidobacterium isolates provides evidence for multiple species.</title>
        <authorList>
            <person name="Saini M.K."/>
            <person name="Costas A.M.G."/>
            <person name="Tank M."/>
            <person name="Bryant D.A."/>
        </authorList>
    </citation>
    <scope>NUCLEOTIDE SEQUENCE [LARGE SCALE GENOMIC DNA]</scope>
    <source>
        <strain evidence="8 9">BV2-C</strain>
    </source>
</reference>
<protein>
    <submittedName>
        <fullName evidence="8">Chlorophyll synthase ChlG</fullName>
        <ecNumber evidence="8">2.5.1.62</ecNumber>
    </submittedName>
</protein>
<evidence type="ECO:0000313" key="9">
    <source>
        <dbReference type="Proteomes" id="UP000676506"/>
    </source>
</evidence>
<dbReference type="InterPro" id="IPR050475">
    <property type="entry name" value="Prenyltransferase_related"/>
</dbReference>
<dbReference type="EMBL" id="CP072648">
    <property type="protein sequence ID" value="QUW03903.1"/>
    <property type="molecule type" value="Genomic_DNA"/>
</dbReference>
<evidence type="ECO:0000256" key="2">
    <source>
        <dbReference type="ARBA" id="ARBA00022475"/>
    </source>
</evidence>
<dbReference type="PANTHER" id="PTHR42723:SF1">
    <property type="entry name" value="CHLOROPHYLL SYNTHASE, CHLOROPLASTIC"/>
    <property type="match status" value="1"/>
</dbReference>
<dbReference type="CDD" id="cd13958">
    <property type="entry name" value="PT_UbiA_chlorophyll"/>
    <property type="match status" value="1"/>
</dbReference>
<feature type="transmembrane region" description="Helical" evidence="7">
    <location>
        <begin position="241"/>
        <end position="263"/>
    </location>
</feature>
<sequence length="304" mass="32858">MDNQYAPQAYSVPLLNSRADFWRAVLELMKPLTWFAPMWAFLCGAISSGAAPTGDFLWQLFLGAILAGPLMCSMSQVMNDYCDREVDRLNEPQRPFPSGRITETQGILICALLTVASFAMAWVVGAWPVLLITVAAFVMSLLYSAPPVRGKRNGWFGNGLVSFAYEGVAWATGCLAVSGAFPPASIAGAVLYSIGAHGIMTLNDFKSVPGDTALGIRSVPVQLGIPRAARVACYVMNIPQLLCVGLLAWYGAWLWAAVLMGLLVAQLPLQVKLIRDPEARAPWYNATGTTLYVLGMMAYAIAIR</sequence>
<keyword evidence="3 7" id="KW-0812">Transmembrane</keyword>
<organism evidence="8 9">
    <name type="scientific">Chloracidobacterium validum</name>
    <dbReference type="NCBI Taxonomy" id="2821543"/>
    <lineage>
        <taxon>Bacteria</taxon>
        <taxon>Pseudomonadati</taxon>
        <taxon>Acidobacteriota</taxon>
        <taxon>Terriglobia</taxon>
        <taxon>Terriglobales</taxon>
        <taxon>Acidobacteriaceae</taxon>
        <taxon>Chloracidobacterium</taxon>
    </lineage>
</organism>
<keyword evidence="2" id="KW-1003">Cell membrane</keyword>
<dbReference type="GO" id="GO:0046408">
    <property type="term" value="F:chlorophyll synthetase activity"/>
    <property type="evidence" value="ECO:0007669"/>
    <property type="project" value="UniProtKB-EC"/>
</dbReference>
<evidence type="ECO:0000256" key="4">
    <source>
        <dbReference type="ARBA" id="ARBA00022989"/>
    </source>
</evidence>
<keyword evidence="4 7" id="KW-1133">Transmembrane helix</keyword>
<dbReference type="InterPro" id="IPR044878">
    <property type="entry name" value="UbiA_sf"/>
</dbReference>
<gene>
    <name evidence="8" type="primary">chlG</name>
    <name evidence="8" type="ORF">J8C06_01225</name>
</gene>
<keyword evidence="6" id="KW-0149">Chlorophyll biosynthesis</keyword>
<dbReference type="InterPro" id="IPR006372">
    <property type="entry name" value="Chl_synth"/>
</dbReference>
<name>A0ABX8BAK0_9BACT</name>
<evidence type="ECO:0000256" key="6">
    <source>
        <dbReference type="ARBA" id="ARBA00023171"/>
    </source>
</evidence>
<feature type="transmembrane region" description="Helical" evidence="7">
    <location>
        <begin position="129"/>
        <end position="145"/>
    </location>
</feature>
<dbReference type="EC" id="2.5.1.62" evidence="8"/>
<feature type="transmembrane region" description="Helical" evidence="7">
    <location>
        <begin position="283"/>
        <end position="302"/>
    </location>
</feature>
<dbReference type="Gene3D" id="1.10.357.140">
    <property type="entry name" value="UbiA prenyltransferase"/>
    <property type="match status" value="1"/>
</dbReference>
<feature type="transmembrane region" description="Helical" evidence="7">
    <location>
        <begin position="32"/>
        <end position="50"/>
    </location>
</feature>
<evidence type="ECO:0000256" key="3">
    <source>
        <dbReference type="ARBA" id="ARBA00022692"/>
    </source>
</evidence>
<evidence type="ECO:0000256" key="5">
    <source>
        <dbReference type="ARBA" id="ARBA00023136"/>
    </source>
</evidence>
<feature type="transmembrane region" description="Helical" evidence="7">
    <location>
        <begin position="56"/>
        <end position="74"/>
    </location>
</feature>
<dbReference type="NCBIfam" id="NF005742">
    <property type="entry name" value="PRK07566.1"/>
    <property type="match status" value="1"/>
</dbReference>
<dbReference type="Proteomes" id="UP000676506">
    <property type="component" value="Chromosome 1"/>
</dbReference>
<accession>A0ABX8BAK0</accession>
<evidence type="ECO:0000256" key="7">
    <source>
        <dbReference type="SAM" id="Phobius"/>
    </source>
</evidence>
<evidence type="ECO:0000256" key="1">
    <source>
        <dbReference type="ARBA" id="ARBA00004141"/>
    </source>
</evidence>
<dbReference type="InterPro" id="IPR000537">
    <property type="entry name" value="UbiA_prenyltransferase"/>
</dbReference>
<dbReference type="Pfam" id="PF01040">
    <property type="entry name" value="UbiA"/>
    <property type="match status" value="1"/>
</dbReference>
<proteinExistence type="predicted"/>
<keyword evidence="5 7" id="KW-0472">Membrane</keyword>
<evidence type="ECO:0000313" key="8">
    <source>
        <dbReference type="EMBL" id="QUW03903.1"/>
    </source>
</evidence>
<keyword evidence="8" id="KW-0808">Transferase</keyword>